<dbReference type="SMART" id="SM00481">
    <property type="entry name" value="POLIIIAc"/>
    <property type="match status" value="1"/>
</dbReference>
<dbReference type="EMBL" id="VNJI01000005">
    <property type="protein sequence ID" value="TVY11053.1"/>
    <property type="molecule type" value="Genomic_DNA"/>
</dbReference>
<protein>
    <submittedName>
        <fullName evidence="2">PHP domain-containing protein</fullName>
    </submittedName>
</protein>
<reference evidence="2 3" key="1">
    <citation type="submission" date="2019-07" db="EMBL/GenBank/DDBJ databases">
        <authorList>
            <person name="Kim J."/>
        </authorList>
    </citation>
    <scope>NUCLEOTIDE SEQUENCE [LARGE SCALE GENOMIC DNA]</scope>
    <source>
        <strain evidence="2 3">JC52</strain>
    </source>
</reference>
<dbReference type="PANTHER" id="PTHR42924:SF3">
    <property type="entry name" value="POLYMERASE_HISTIDINOL PHOSPHATASE N-TERMINAL DOMAIN-CONTAINING PROTEIN"/>
    <property type="match status" value="1"/>
</dbReference>
<dbReference type="GO" id="GO:0035312">
    <property type="term" value="F:5'-3' DNA exonuclease activity"/>
    <property type="evidence" value="ECO:0007669"/>
    <property type="project" value="TreeGrafter"/>
</dbReference>
<evidence type="ECO:0000313" key="3">
    <source>
        <dbReference type="Proteomes" id="UP000317036"/>
    </source>
</evidence>
<dbReference type="AlphaFoldDB" id="A0A559KFZ9"/>
<dbReference type="Pfam" id="PF02811">
    <property type="entry name" value="PHP"/>
    <property type="match status" value="1"/>
</dbReference>
<dbReference type="SUPFAM" id="SSF89550">
    <property type="entry name" value="PHP domain-like"/>
    <property type="match status" value="1"/>
</dbReference>
<sequence length="335" mass="36789">MRWLPFELHTHTFHSDGKQSLLELAEGAKELGLAGVALTDHNTMTGLADRERVVEQTGVEVIRGLEWTTFFGHMVTLGIQDYVDWRNLSPFHIHRGIEGVHRQGGLVGVAHPFRVGSPMCTGCFWEFEVSDWAQVDYIEVWSGLFPSIRRNNERAFAFWTELLNQGHRISATCGRDWHVAEPPAEPIAATFLAIPAEETMPGPLAGAALAALGRGAAAISMGPLPLISIRSDSSAPLAGIGEVIETQAAAPTVQLELSVDFSVREGLWELQKPEVELRITSNLGTLMSCELSQALPKVVCPLKTQGLAWIRGELYGVFHGARTMIGFTNPIYFEH</sequence>
<dbReference type="InterPro" id="IPR003141">
    <property type="entry name" value="Pol/His_phosphatase_N"/>
</dbReference>
<dbReference type="Proteomes" id="UP000317036">
    <property type="component" value="Unassembled WGS sequence"/>
</dbReference>
<proteinExistence type="predicted"/>
<dbReference type="OrthoDB" id="9804333at2"/>
<evidence type="ECO:0000259" key="1">
    <source>
        <dbReference type="SMART" id="SM00481"/>
    </source>
</evidence>
<dbReference type="PANTHER" id="PTHR42924">
    <property type="entry name" value="EXONUCLEASE"/>
    <property type="match status" value="1"/>
</dbReference>
<name>A0A559KFZ9_9BACL</name>
<dbReference type="InterPro" id="IPR004013">
    <property type="entry name" value="PHP_dom"/>
</dbReference>
<accession>A0A559KFZ9</accession>
<gene>
    <name evidence="2" type="ORF">FPZ49_05460</name>
</gene>
<comment type="caution">
    <text evidence="2">The sequence shown here is derived from an EMBL/GenBank/DDBJ whole genome shotgun (WGS) entry which is preliminary data.</text>
</comment>
<keyword evidence="3" id="KW-1185">Reference proteome</keyword>
<feature type="domain" description="Polymerase/histidinol phosphatase N-terminal" evidence="1">
    <location>
        <begin position="6"/>
        <end position="71"/>
    </location>
</feature>
<dbReference type="GO" id="GO:0004534">
    <property type="term" value="F:5'-3' RNA exonuclease activity"/>
    <property type="evidence" value="ECO:0007669"/>
    <property type="project" value="TreeGrafter"/>
</dbReference>
<organism evidence="2 3">
    <name type="scientific">Paenibacillus cremeus</name>
    <dbReference type="NCBI Taxonomy" id="2163881"/>
    <lineage>
        <taxon>Bacteria</taxon>
        <taxon>Bacillati</taxon>
        <taxon>Bacillota</taxon>
        <taxon>Bacilli</taxon>
        <taxon>Bacillales</taxon>
        <taxon>Paenibacillaceae</taxon>
        <taxon>Paenibacillus</taxon>
    </lineage>
</organism>
<dbReference type="InterPro" id="IPR052018">
    <property type="entry name" value="PHP_domain"/>
</dbReference>
<dbReference type="NCBIfam" id="NF038032">
    <property type="entry name" value="CehA_McbA_metalo"/>
    <property type="match status" value="1"/>
</dbReference>
<dbReference type="InterPro" id="IPR016195">
    <property type="entry name" value="Pol/histidinol_Pase-like"/>
</dbReference>
<evidence type="ECO:0000313" key="2">
    <source>
        <dbReference type="EMBL" id="TVY11053.1"/>
    </source>
</evidence>
<dbReference type="Gene3D" id="3.20.20.140">
    <property type="entry name" value="Metal-dependent hydrolases"/>
    <property type="match status" value="1"/>
</dbReference>